<proteinExistence type="predicted"/>
<name>A0A061RB15_9CHLO</name>
<gene>
    <name evidence="1" type="ORF">TSPGSL018_10066</name>
</gene>
<evidence type="ECO:0000313" key="1">
    <source>
        <dbReference type="EMBL" id="JAC67865.1"/>
    </source>
</evidence>
<dbReference type="GO" id="GO:0006302">
    <property type="term" value="P:double-strand break repair"/>
    <property type="evidence" value="ECO:0007669"/>
    <property type="project" value="InterPro"/>
</dbReference>
<dbReference type="PANTHER" id="PTHR22640:SF2">
    <property type="entry name" value="STRUCTURAL MAINTENANCE OF CHROMOSOMES FLEXIBLE HINGE DOMAIN-CONTAINING PROTEIN 1"/>
    <property type="match status" value="1"/>
</dbReference>
<accession>A0A061RB15</accession>
<dbReference type="InterPro" id="IPR038892">
    <property type="entry name" value="SMCHD1"/>
</dbReference>
<sequence>MCPGSNSHTNLSSDQLKQTNHCYIRYVSDKQHDFLYENTYHLRDLRNVSGWERMRSDILEKIFRLTHVGILPPEPQGVKSRPLKNGDGDNAHVFVPVDKRNPLSQLQIQAELGWRDSQYKSCCVEVVVSSLPPPSPGALRLILHPGNNYEKGPVLGSKKILDASAGLLATKGLTVVLGQLGLLPETDPDITCLYWVEEGAVLNEEMLIACCKAVHGSTHQRYRELNIVVGKGAPEGVVKTSHSCQPHLEHERDRIKELNAGSARPAQHCAGDILDNSLAASCDLSMAPCTEGLILLRVIVEDGGKGYLQFVNNFQGMDKATLDKFTMHGGGNMKKGPMDNQAFHQEYLLNLFNTGAQNTIYSMGSGYAVLTMRSDCSYVRGSRTSLKPNTFVDDEASRQESWTVEDTLRASGSADVIREQFREYPCCIAELQIQLEEQAAHFTSIVIEGLSHDCMKDICEREGHRQMAKKLRDKYLFYFGRQEHCLQFAPKPFLPERLGKPSKMILELIDLRGVNDPSSVTFDFTELGTCGALQRFDLGELPWEGWPYSEPPDSEFLEGDIEQLLRLSRTNMVKKPVGGPRWKRDVSSLWRPPCPEHYKARSYLYSTDLENAYAICATMDTERVEYGNVMFVTFVGPQIAGASVFRDVLRSMCEESRDGMATFAYICGRWAAAEACNIHPSHVELALRDLHDEEEIDLRDRVFTIAFFQSKQAATMNGDKFKIPLSSGFKASERKSCARKRLSKVKRRSSAQEEEDAHPWFKADLDAGSWKPRYDEERKTTLSAVVKDFKQYIRSLCDQADARYFRAGEQIGSCKINEVEHVLWSGITDGKGTRLEKGCKYRIPLKNFPIRNSGNKRLADGNRKSFTKVFYVQKPKAPQGGCGDMGAILEGLAVRKDVQAPEEEVMQQPVSKGYLVVQMYFPPNRRGERFYLHLSGALQTIRTLDVQGEAKDLQKCMPFHEEFRIQVENGYTGVWETPKVCQRLSFSQSPLYPVFLPRIRLHRNNTHAIDWSMASQSNPMAKAKLFLRMHVMPEGESEDSKEGAKYDMNLETCKDKEHIILEKCKLNDFLNEEAKPRPGDYRATFCCMVTTSDEPLSWPNLNGSEKQWDFTISRFVRLCAGEPQSVEVSWPDISAVSLEEQIVIDLRVWDSLRSATRLLCSSSDIMEKAREAVSAIFLKEDSVELRIKALPEWVEEERGRYIRLNVSLDIAGSCDVTGSRSSGKELEARFTVAKSILIPDQVDNETDAVKNIWITPGAAHEIVLDSSDMRCDIENGSSPGIVAFCFADRHGLPTSLSEEGWVASLVLTPDDGELRDGDDLQLSVSPSQHKFEMEVPALTVVRLPEGGTSIELSIEAKPVQNRRCMRHQSAHKRHNTLTSGNYPVSFRISASDRPARMNLFHGEACLAECRFAQGRSQKVETAHVEGKAGTTKELRVRIFSDRDQPSMEDITATLGDEDMAVRQIGSEYVLGGLQMIAPYTKTLRITIPSTGDEAVMKVKVNCVAWVLTRTQTHAKVEDALPVRLKAKVQGSGREHFIPLGRAVELIDLPDPVRLCLKDSHTSHSARVYMKDCRRSDMAILEELAFSSEELNVDENASSFDFENVFLGAENLPPVQEGTLVSFGSVGIERTVEFSVQHGEFYSVQFAERPRGLFYDGHLWFKTIRIQILDSHKNVCLIPANFLMDGLVSLTVTKDLKVVCAHVPPMSTQKVDEQDGATLVIERCCEKVMFFPGELSRCLLSAKVHNLDPRSEAITDMCCEKLLRGIEWETNANVKVTAGKQVSEPIRRFKFKMVDGSSMSIVEEVSDLVSATKAELVPDDRTTETVPLTVVAEGIFAKLAIPVLETAGTYVFKLRITERRPQVRQIIQEINGNLEMVREGATVRVFPSRPCQLGPDFRGELELSASNKEDMREIQATVLNAPVPLRIALQDQYHNSTGAGQERWISAQIVTASGSIQSPAALESSNSNGVVEVLMDKNGLAQLPRLRIESGTGVNNELSPVTYKLELSIIGAAGHGIPPLHIPLTFVDTIGQPECLANLQNEKDKLETKLKKIKAKKCEEASAVKTLKKQCGQKKQQIRGQAKALGGGYSRDLESFLHDDDMFDELAQKAEQIQDRLKGSFVDLNRWKTSGGAPSPWCGSLELDNVLTDIIVRPEAGIYGCVSQLIHVETDEEFLEANEASKVMGGFMGNKRDHIVVLNSAARILAMSNSQLSNISLSFLQLDLPWTGCEPREEWPELPPEARYVVDIVKPVMKADILPHSSREFHHEELRNLPLRIFGKTILFLDEASAFTYREHMCSDIVILPENDGCKFISSRGSVETRLLSEHWNLGIREGTSSQISHSKDMVLKASAISNICRDLAMEQKRLQLLSRNLEEVSCNERAVKDQLKKIIAAYKAAKLAVPAQVR</sequence>
<organism evidence="1">
    <name type="scientific">Tetraselmis sp. GSL018</name>
    <dbReference type="NCBI Taxonomy" id="582737"/>
    <lineage>
        <taxon>Eukaryota</taxon>
        <taxon>Viridiplantae</taxon>
        <taxon>Chlorophyta</taxon>
        <taxon>core chlorophytes</taxon>
        <taxon>Chlorodendrophyceae</taxon>
        <taxon>Chlorodendrales</taxon>
        <taxon>Chlorodendraceae</taxon>
        <taxon>Tetraselmis</taxon>
    </lineage>
</organism>
<dbReference type="EMBL" id="GBEZ01018583">
    <property type="protein sequence ID" value="JAC67865.1"/>
    <property type="molecule type" value="Transcribed_RNA"/>
</dbReference>
<dbReference type="PANTHER" id="PTHR22640">
    <property type="entry name" value="STRUCTURAL MAINTENANCE OF CHROMOSOMES FLEXIBLE HINGE DOMAIN-CONTAINING PROTEIN 1"/>
    <property type="match status" value="1"/>
</dbReference>
<reference evidence="1" key="1">
    <citation type="submission" date="2014-05" db="EMBL/GenBank/DDBJ databases">
        <title>The transcriptome of the halophilic microalga Tetraselmis sp. GSL018 isolated from the Great Salt Lake, Utah.</title>
        <authorList>
            <person name="Jinkerson R.E."/>
            <person name="D'Adamo S."/>
            <person name="Posewitz M.C."/>
        </authorList>
    </citation>
    <scope>NUCLEOTIDE SEQUENCE</scope>
    <source>
        <strain evidence="1">GSL018</strain>
    </source>
</reference>
<protein>
    <submittedName>
        <fullName evidence="1">Uncharacterized protein</fullName>
    </submittedName>
</protein>